<gene>
    <name evidence="11 14" type="primary">flgH</name>
    <name evidence="14" type="ORF">RJ45_14775</name>
</gene>
<dbReference type="PANTHER" id="PTHR34933:SF1">
    <property type="entry name" value="FLAGELLAR L-RING PROTEIN"/>
    <property type="match status" value="1"/>
</dbReference>
<keyword evidence="14" id="KW-0969">Cilium</keyword>
<comment type="subunit">
    <text evidence="4 11">The basal body constitutes a major portion of the flagellar organelle and consists of four rings (L,P,S, and M) mounted on a central rod.</text>
</comment>
<keyword evidence="10 11" id="KW-0449">Lipoprotein</keyword>
<comment type="caution">
    <text evidence="14">The sequence shown here is derived from an EMBL/GenBank/DDBJ whole genome shotgun (WGS) entry which is preliminary data.</text>
</comment>
<evidence type="ECO:0000313" key="15">
    <source>
        <dbReference type="Proteomes" id="UP000031278"/>
    </source>
</evidence>
<dbReference type="EMBL" id="JWLZ01000167">
    <property type="protein sequence ID" value="KHT62902.1"/>
    <property type="molecule type" value="Genomic_DNA"/>
</dbReference>
<evidence type="ECO:0000256" key="4">
    <source>
        <dbReference type="ARBA" id="ARBA00011439"/>
    </source>
</evidence>
<organism evidence="14 15">
    <name type="scientific">Photobacterium gaetbulicola</name>
    <dbReference type="NCBI Taxonomy" id="1295392"/>
    <lineage>
        <taxon>Bacteria</taxon>
        <taxon>Pseudomonadati</taxon>
        <taxon>Pseudomonadota</taxon>
        <taxon>Gammaproteobacteria</taxon>
        <taxon>Vibrionales</taxon>
        <taxon>Vibrionaceae</taxon>
        <taxon>Photobacterium</taxon>
    </lineage>
</organism>
<feature type="signal peptide" evidence="13">
    <location>
        <begin position="1"/>
        <end position="32"/>
    </location>
</feature>
<name>A0A0B9H253_9GAMM</name>
<keyword evidence="7" id="KW-0564">Palmitate</keyword>
<reference evidence="14 15" key="1">
    <citation type="submission" date="2014-12" db="EMBL/GenBank/DDBJ databases">
        <title>Genome sequencing of Photobacterium gaetbulicola AD005a.</title>
        <authorList>
            <person name="Adrian T.G.S."/>
            <person name="Chan K.G."/>
        </authorList>
    </citation>
    <scope>NUCLEOTIDE SEQUENCE [LARGE SCALE GENOMIC DNA]</scope>
    <source>
        <strain evidence="14 15">AD005a</strain>
    </source>
</reference>
<feature type="compositionally biased region" description="Low complexity" evidence="12">
    <location>
        <begin position="111"/>
        <end position="126"/>
    </location>
</feature>
<keyword evidence="5 11" id="KW-0732">Signal</keyword>
<evidence type="ECO:0000256" key="9">
    <source>
        <dbReference type="ARBA" id="ARBA00023237"/>
    </source>
</evidence>
<dbReference type="AlphaFoldDB" id="A0A0B9H253"/>
<proteinExistence type="inferred from homology"/>
<feature type="region of interest" description="Disordered" evidence="12">
    <location>
        <begin position="111"/>
        <end position="140"/>
    </location>
</feature>
<comment type="similarity">
    <text evidence="3 11">Belongs to the FlgH family.</text>
</comment>
<dbReference type="NCBIfam" id="NF001304">
    <property type="entry name" value="PRK00249.1-4"/>
    <property type="match status" value="1"/>
</dbReference>
<dbReference type="Pfam" id="PF02107">
    <property type="entry name" value="FlgH"/>
    <property type="match status" value="1"/>
</dbReference>
<dbReference type="GO" id="GO:0071973">
    <property type="term" value="P:bacterial-type flagellum-dependent cell motility"/>
    <property type="evidence" value="ECO:0007669"/>
    <property type="project" value="InterPro"/>
</dbReference>
<evidence type="ECO:0000256" key="13">
    <source>
        <dbReference type="SAM" id="SignalP"/>
    </source>
</evidence>
<comment type="function">
    <text evidence="1 11">Assembles around the rod to form the L-ring and probably protects the motor/basal body from shearing forces during rotation.</text>
</comment>
<keyword evidence="14" id="KW-0282">Flagellum</keyword>
<comment type="subcellular location">
    <subcellularLocation>
        <location evidence="11">Cell outer membrane</location>
        <topology evidence="11">Lipid-anchor</topology>
    </subcellularLocation>
    <subcellularLocation>
        <location evidence="11">Bacterial flagellum basal body</location>
    </subcellularLocation>
    <subcellularLocation>
        <location evidence="2">Membrane</location>
        <topology evidence="2">Lipid-anchor</topology>
    </subcellularLocation>
</comment>
<keyword evidence="9 11" id="KW-0998">Cell outer membrane</keyword>
<evidence type="ECO:0000313" key="14">
    <source>
        <dbReference type="EMBL" id="KHT62902.1"/>
    </source>
</evidence>
<sequence>MAGLTKDNITRRLGAWLAAMLLAGCSSTPSLIDERPAPDDLDYAPPMLDYSLPDARSGSVYRDGYMWTLFQDRRAYRVGDMLTVSLDEDTRSSKQANTNFGKNASGGLMGSFSTNSSSGSASGDISGNRDFRGSSASSQRNSLSGSITVMVHQVLPNGVLRIKGEKWIRLNQGDEFIRLDGLVRVDDIDNGNQISSQRIGDARITYSQSGVLADANEAGWLTKLFVNPLFPI</sequence>
<dbReference type="Proteomes" id="UP000031278">
    <property type="component" value="Unassembled WGS sequence"/>
</dbReference>
<keyword evidence="8 11" id="KW-0975">Bacterial flagellum</keyword>
<dbReference type="GO" id="GO:0009427">
    <property type="term" value="C:bacterial-type flagellum basal body, distal rod, L ring"/>
    <property type="evidence" value="ECO:0007669"/>
    <property type="project" value="InterPro"/>
</dbReference>
<evidence type="ECO:0000256" key="6">
    <source>
        <dbReference type="ARBA" id="ARBA00023136"/>
    </source>
</evidence>
<evidence type="ECO:0000256" key="1">
    <source>
        <dbReference type="ARBA" id="ARBA00002591"/>
    </source>
</evidence>
<dbReference type="PANTHER" id="PTHR34933">
    <property type="entry name" value="FLAGELLAR L-RING PROTEIN"/>
    <property type="match status" value="1"/>
</dbReference>
<dbReference type="HAMAP" id="MF_00415">
    <property type="entry name" value="FlgH"/>
    <property type="match status" value="1"/>
</dbReference>
<evidence type="ECO:0000256" key="3">
    <source>
        <dbReference type="ARBA" id="ARBA00006929"/>
    </source>
</evidence>
<dbReference type="RefSeq" id="WP_039463609.1">
    <property type="nucleotide sequence ID" value="NZ_JWLZ01000167.1"/>
</dbReference>
<feature type="chain" id="PRO_5008828541" description="Flagellar L-ring protein" evidence="13">
    <location>
        <begin position="33"/>
        <end position="232"/>
    </location>
</feature>
<dbReference type="PROSITE" id="PS51257">
    <property type="entry name" value="PROKAR_LIPOPROTEIN"/>
    <property type="match status" value="1"/>
</dbReference>
<evidence type="ECO:0000256" key="7">
    <source>
        <dbReference type="ARBA" id="ARBA00023139"/>
    </source>
</evidence>
<keyword evidence="6 11" id="KW-0472">Membrane</keyword>
<evidence type="ECO:0000256" key="2">
    <source>
        <dbReference type="ARBA" id="ARBA00004635"/>
    </source>
</evidence>
<dbReference type="GO" id="GO:0003774">
    <property type="term" value="F:cytoskeletal motor activity"/>
    <property type="evidence" value="ECO:0007669"/>
    <property type="project" value="InterPro"/>
</dbReference>
<evidence type="ECO:0000256" key="11">
    <source>
        <dbReference type="HAMAP-Rule" id="MF_00415"/>
    </source>
</evidence>
<dbReference type="GO" id="GO:0009279">
    <property type="term" value="C:cell outer membrane"/>
    <property type="evidence" value="ECO:0007669"/>
    <property type="project" value="UniProtKB-SubCell"/>
</dbReference>
<evidence type="ECO:0000256" key="8">
    <source>
        <dbReference type="ARBA" id="ARBA00023143"/>
    </source>
</evidence>
<accession>A0A0B9H253</accession>
<protein>
    <recommendedName>
        <fullName evidence="11">Flagellar L-ring protein</fullName>
    </recommendedName>
    <alternativeName>
        <fullName evidence="11">Basal body L-ring protein</fullName>
    </alternativeName>
</protein>
<dbReference type="InterPro" id="IPR000527">
    <property type="entry name" value="Flag_Lring"/>
</dbReference>
<evidence type="ECO:0000256" key="5">
    <source>
        <dbReference type="ARBA" id="ARBA00022729"/>
    </source>
</evidence>
<evidence type="ECO:0000256" key="10">
    <source>
        <dbReference type="ARBA" id="ARBA00023288"/>
    </source>
</evidence>
<evidence type="ECO:0000256" key="12">
    <source>
        <dbReference type="SAM" id="MobiDB-lite"/>
    </source>
</evidence>
<keyword evidence="14" id="KW-0966">Cell projection</keyword>
<dbReference type="PRINTS" id="PR01008">
    <property type="entry name" value="FLGLRINGFLGH"/>
</dbReference>